<dbReference type="Gene3D" id="2.60.120.1140">
    <property type="entry name" value="Protein of unknown function DUF192"/>
    <property type="match status" value="1"/>
</dbReference>
<organism evidence="2 3">
    <name type="scientific">Candidatus Kaiserbacteria bacterium CG10_big_fil_rev_8_21_14_0_10_49_17</name>
    <dbReference type="NCBI Taxonomy" id="1974609"/>
    <lineage>
        <taxon>Bacteria</taxon>
        <taxon>Candidatus Kaiseribacteriota</taxon>
    </lineage>
</organism>
<comment type="caution">
    <text evidence="2">The sequence shown here is derived from an EMBL/GenBank/DDBJ whole genome shotgun (WGS) entry which is preliminary data.</text>
</comment>
<sequence length="154" mass="17468">MQKTFITAFIVFIMVVFFAWLGLSGQEPLPFTPNDAFLTQLTINGTIIKVTVARTPEALERGLGGRLHLEANQGLVLAFGEDDYHGIWMQDMHFPIDIVWFDKEWMVVGVERYVNPNTWPKVFYPQAPARYVLELNAGTTEIHKIEIGDSAAVR</sequence>
<dbReference type="Proteomes" id="UP000228809">
    <property type="component" value="Unassembled WGS sequence"/>
</dbReference>
<dbReference type="AlphaFoldDB" id="A0A2M6WER7"/>
<evidence type="ECO:0000313" key="3">
    <source>
        <dbReference type="Proteomes" id="UP000228809"/>
    </source>
</evidence>
<name>A0A2M6WER7_9BACT</name>
<dbReference type="EMBL" id="PFBJ01000006">
    <property type="protein sequence ID" value="PIT91279.1"/>
    <property type="molecule type" value="Genomic_DNA"/>
</dbReference>
<protein>
    <recommendedName>
        <fullName evidence="4">DUF192 domain-containing protein</fullName>
    </recommendedName>
</protein>
<evidence type="ECO:0000313" key="2">
    <source>
        <dbReference type="EMBL" id="PIT91279.1"/>
    </source>
</evidence>
<gene>
    <name evidence="2" type="ORF">COU17_01475</name>
</gene>
<proteinExistence type="predicted"/>
<evidence type="ECO:0008006" key="4">
    <source>
        <dbReference type="Google" id="ProtNLM"/>
    </source>
</evidence>
<keyword evidence="1" id="KW-0472">Membrane</keyword>
<evidence type="ECO:0000256" key="1">
    <source>
        <dbReference type="SAM" id="Phobius"/>
    </source>
</evidence>
<keyword evidence="1" id="KW-0812">Transmembrane</keyword>
<feature type="transmembrane region" description="Helical" evidence="1">
    <location>
        <begin position="5"/>
        <end position="23"/>
    </location>
</feature>
<accession>A0A2M6WER7</accession>
<keyword evidence="1" id="KW-1133">Transmembrane helix</keyword>
<dbReference type="InterPro" id="IPR003795">
    <property type="entry name" value="DUF192"/>
</dbReference>
<dbReference type="PANTHER" id="PTHR37953">
    <property type="entry name" value="UPF0127 PROTEIN MJ1496"/>
    <property type="match status" value="1"/>
</dbReference>
<reference evidence="3" key="1">
    <citation type="submission" date="2017-09" db="EMBL/GenBank/DDBJ databases">
        <title>Depth-based differentiation of microbial function through sediment-hosted aquifers and enrichment of novel symbionts in the deep terrestrial subsurface.</title>
        <authorList>
            <person name="Probst A.J."/>
            <person name="Ladd B."/>
            <person name="Jarett J.K."/>
            <person name="Geller-Mcgrath D.E."/>
            <person name="Sieber C.M.K."/>
            <person name="Emerson J.B."/>
            <person name="Anantharaman K."/>
            <person name="Thomas B.C."/>
            <person name="Malmstrom R."/>
            <person name="Stieglmeier M."/>
            <person name="Klingl A."/>
            <person name="Woyke T."/>
            <person name="Ryan C.M."/>
            <person name="Banfield J.F."/>
        </authorList>
    </citation>
    <scope>NUCLEOTIDE SEQUENCE [LARGE SCALE GENOMIC DNA]</scope>
</reference>
<dbReference type="PANTHER" id="PTHR37953:SF1">
    <property type="entry name" value="UPF0127 PROTEIN MJ1496"/>
    <property type="match status" value="1"/>
</dbReference>
<dbReference type="Pfam" id="PF02643">
    <property type="entry name" value="DUF192"/>
    <property type="match status" value="1"/>
</dbReference>
<dbReference type="InterPro" id="IPR038695">
    <property type="entry name" value="Saro_0823-like_sf"/>
</dbReference>